<accession>A0ABV8T2U3</accession>
<dbReference type="RefSeq" id="WP_380604333.1">
    <property type="nucleotide sequence ID" value="NZ_JBHSDU010000015.1"/>
</dbReference>
<proteinExistence type="predicted"/>
<evidence type="ECO:0000313" key="2">
    <source>
        <dbReference type="Proteomes" id="UP001595904"/>
    </source>
</evidence>
<keyword evidence="2" id="KW-1185">Reference proteome</keyword>
<organism evidence="1 2">
    <name type="scientific">Steroidobacter flavus</name>
    <dbReference type="NCBI Taxonomy" id="1842136"/>
    <lineage>
        <taxon>Bacteria</taxon>
        <taxon>Pseudomonadati</taxon>
        <taxon>Pseudomonadota</taxon>
        <taxon>Gammaproteobacteria</taxon>
        <taxon>Steroidobacterales</taxon>
        <taxon>Steroidobacteraceae</taxon>
        <taxon>Steroidobacter</taxon>
    </lineage>
</organism>
<dbReference type="InterPro" id="IPR036249">
    <property type="entry name" value="Thioredoxin-like_sf"/>
</dbReference>
<gene>
    <name evidence="1" type="ORF">ACFPN2_32005</name>
</gene>
<name>A0ABV8T2U3_9GAMM</name>
<sequence length="295" mass="33701">MAESDFRNSKRFHDERFYAACAKTPFEPEEIFQAWARFSTLKANQVRRQVDLNVEEAPLTAKEREILEAYADVQRILEPTPRVIEQTGLIDFPVEVRVASETRLAFALELFRSARRKVATLRDADMTVNEHRAYAAYQAWLQAYLGTEEWTRACEQLAAETMPSVLALTDETFDEAFRGYPAPTIVYFHNNGHADAPKRSLRMEALARRIEPYGRVARVNVRLQQGLWSRFKVGFKPEPLLLFSMAGHLKSMFSADATVDEIVSWAESQLAIMRAYLTRPDKTAKLHILRGAANG</sequence>
<dbReference type="Proteomes" id="UP001595904">
    <property type="component" value="Unassembled WGS sequence"/>
</dbReference>
<protein>
    <submittedName>
        <fullName evidence="1">Uncharacterized protein</fullName>
    </submittedName>
</protein>
<reference evidence="2" key="1">
    <citation type="journal article" date="2019" name="Int. J. Syst. Evol. Microbiol.">
        <title>The Global Catalogue of Microorganisms (GCM) 10K type strain sequencing project: providing services to taxonomists for standard genome sequencing and annotation.</title>
        <authorList>
            <consortium name="The Broad Institute Genomics Platform"/>
            <consortium name="The Broad Institute Genome Sequencing Center for Infectious Disease"/>
            <person name="Wu L."/>
            <person name="Ma J."/>
        </authorList>
    </citation>
    <scope>NUCLEOTIDE SEQUENCE [LARGE SCALE GENOMIC DNA]</scope>
    <source>
        <strain evidence="2">CGMCC 1.10759</strain>
    </source>
</reference>
<dbReference type="EMBL" id="JBHSDU010000015">
    <property type="protein sequence ID" value="MFC4313742.1"/>
    <property type="molecule type" value="Genomic_DNA"/>
</dbReference>
<comment type="caution">
    <text evidence="1">The sequence shown here is derived from an EMBL/GenBank/DDBJ whole genome shotgun (WGS) entry which is preliminary data.</text>
</comment>
<evidence type="ECO:0000313" key="1">
    <source>
        <dbReference type="EMBL" id="MFC4313742.1"/>
    </source>
</evidence>
<dbReference type="SUPFAM" id="SSF52833">
    <property type="entry name" value="Thioredoxin-like"/>
    <property type="match status" value="1"/>
</dbReference>